<reference evidence="2" key="1">
    <citation type="submission" date="2023-08" db="EMBL/GenBank/DDBJ databases">
        <authorList>
            <person name="Alioto T."/>
            <person name="Alioto T."/>
            <person name="Gomez Garrido J."/>
        </authorList>
    </citation>
    <scope>NUCLEOTIDE SEQUENCE</scope>
</reference>
<sequence>MRKSFQDNNSKEDGEQTRGQESSYLTPDSTKMGSSDTPLTQTQASLKLALTMKWYFVACIFLLVSKSVQSKSSQQILDEVKEIAKKSCTAENAEENKFYFPHPEKEKFIQCDEWAWSQKVYTCDRDNSIIGTQPTTTTIKNPCTKENIDAGKFYFAHSNENFFIYCNKWGAYCVMPCAPGTKWLQVIESCVADDSNVKTTTTTKYDITNPCTKENIDAGIFYQPHPDKNFFIQCDTSRNYFVMPCAPGTQWSQSVLNCI</sequence>
<feature type="region of interest" description="Disordered" evidence="1">
    <location>
        <begin position="1"/>
        <end position="38"/>
    </location>
</feature>
<dbReference type="Proteomes" id="UP001162480">
    <property type="component" value="Chromosome 1"/>
</dbReference>
<keyword evidence="3" id="KW-1185">Reference proteome</keyword>
<evidence type="ECO:0000313" key="2">
    <source>
        <dbReference type="EMBL" id="CAI9715380.1"/>
    </source>
</evidence>
<dbReference type="AlphaFoldDB" id="A0AA36AFU9"/>
<feature type="compositionally biased region" description="Polar residues" evidence="1">
    <location>
        <begin position="19"/>
        <end position="38"/>
    </location>
</feature>
<accession>A0AA36AFU9</accession>
<organism evidence="2 3">
    <name type="scientific">Octopus vulgaris</name>
    <name type="common">Common octopus</name>
    <dbReference type="NCBI Taxonomy" id="6645"/>
    <lineage>
        <taxon>Eukaryota</taxon>
        <taxon>Metazoa</taxon>
        <taxon>Spiralia</taxon>
        <taxon>Lophotrochozoa</taxon>
        <taxon>Mollusca</taxon>
        <taxon>Cephalopoda</taxon>
        <taxon>Coleoidea</taxon>
        <taxon>Octopodiformes</taxon>
        <taxon>Octopoda</taxon>
        <taxon>Incirrata</taxon>
        <taxon>Octopodidae</taxon>
        <taxon>Octopus</taxon>
    </lineage>
</organism>
<proteinExistence type="predicted"/>
<feature type="compositionally biased region" description="Basic and acidic residues" evidence="1">
    <location>
        <begin position="9"/>
        <end position="18"/>
    </location>
</feature>
<protein>
    <submittedName>
        <fullName evidence="2">Uncharacterized protein</fullName>
    </submittedName>
</protein>
<gene>
    <name evidence="2" type="ORF">OCTVUL_1B000253</name>
</gene>
<name>A0AA36AFU9_OCTVU</name>
<evidence type="ECO:0000313" key="3">
    <source>
        <dbReference type="Proteomes" id="UP001162480"/>
    </source>
</evidence>
<evidence type="ECO:0000256" key="1">
    <source>
        <dbReference type="SAM" id="MobiDB-lite"/>
    </source>
</evidence>
<dbReference type="EMBL" id="OX597814">
    <property type="protein sequence ID" value="CAI9715380.1"/>
    <property type="molecule type" value="Genomic_DNA"/>
</dbReference>